<feature type="region of interest" description="Disordered" evidence="7">
    <location>
        <begin position="23"/>
        <end position="68"/>
    </location>
</feature>
<dbReference type="PANTHER" id="PTHR12272">
    <property type="entry name" value="DEADENYLATION COMPLEX SUBUNIT PAN3"/>
    <property type="match status" value="1"/>
</dbReference>
<feature type="coiled-coil region" evidence="6">
    <location>
        <begin position="455"/>
        <end position="493"/>
    </location>
</feature>
<comment type="domain">
    <text evidence="6">The N-terminal zinc finger binds to poly(A) RNA.</text>
</comment>
<dbReference type="GO" id="GO:0006397">
    <property type="term" value="P:mRNA processing"/>
    <property type="evidence" value="ECO:0007669"/>
    <property type="project" value="UniProtKB-KW"/>
</dbReference>
<dbReference type="OrthoDB" id="204958at2759"/>
<comment type="domain">
    <text evidence="6">Contains a pseudokinase domain. The protein kinase domain is predicted to be catalytically inactive because some of the residues important for catalytic activity are substituted and it lacks the equivalent of the binding site for a peptide substrate. However, it has retained an ATP-binding site and ATP-binding is required for mRNA degradation, stimulating the activity of the PAN2 nuclease in vitro. The nucleotide-binding site is juxtaposed to the RNase active site of PAN2 in the complex and may actually bind nucleosides of a poly(A) RNA rather than ATP, feeding the poly(A)-tail to the active site of the deadenylase and thus increasing the efficiency with which this distributive enzyme degrades oligo(A) RNAs.</text>
</comment>
<feature type="compositionally biased region" description="Low complexity" evidence="7">
    <location>
        <begin position="50"/>
        <end position="67"/>
    </location>
</feature>
<dbReference type="HAMAP" id="MF_03181">
    <property type="entry name" value="PAN3"/>
    <property type="match status" value="1"/>
</dbReference>
<dbReference type="InterPro" id="IPR011009">
    <property type="entry name" value="Kinase-like_dom_sf"/>
</dbReference>
<keyword evidence="5 6" id="KW-0175">Coiled coil</keyword>
<evidence type="ECO:0000256" key="6">
    <source>
        <dbReference type="HAMAP-Rule" id="MF_03181"/>
    </source>
</evidence>
<dbReference type="FunFam" id="1.10.287.3700:FF:000001">
    <property type="entry name" value="PAN2-PAN3 deadenylation complex subunit PAN3"/>
    <property type="match status" value="1"/>
</dbReference>
<sequence>MEPGTSKTGKQKYKFWFDDSAFLPSAPTFVPKQPQSPPQPPPQPQPQPQPQQQQQHQHQHQPQSLQSKFNDHHSKRLFNKQFPSSNKPPSNTDLLNQQFRRMRIMQQANSKDSQENFQQNDRGNKTLPHLQIPSNKFDQTSFFMSQQMRMELLKQRSVLLSENKDLAGLGLPENIENYHSLHPLEDIKSQISGQRLFGYTSTCYRVVNSKDGLHYCMRRIHGFRLLNPKAVSSVEKWKKVSNSNIVPLKEAFSSKAFNDTSLIFIYQYYPGAETVMARHFKNINTTRSPHSESAFWHGGNQNSSGSSFGGKVTQKVMPERLIWSYVIQLTAAIRQIHSHGLSCRAIDPSKVLLIGNSRLRLNCPGILDVLTDNEPTSPAMVVHYQQEDLVALGKLILALACYSMESVQRESIQASIEFVARNYSKDLKTLIWHLLSSKVTSNQHSINDVMPMIGARFYSQLDVTQSRSDLLENELSKEMDNGRLLRILAKLGTIIERSELNMDAEWSETGDRYLLKLFRDYLFHQVTESGAAWIDFAHIVSTLNKLDAGSSDRICLSSRDELSILVVSYHDLKACLETAFSELIQSSEMS</sequence>
<dbReference type="Pfam" id="PF18101">
    <property type="entry name" value="Pan3_CK"/>
    <property type="match status" value="1"/>
</dbReference>
<feature type="compositionally biased region" description="Polar residues" evidence="7">
    <location>
        <begin position="107"/>
        <end position="121"/>
    </location>
</feature>
<evidence type="ECO:0000259" key="8">
    <source>
        <dbReference type="Pfam" id="PF18101"/>
    </source>
</evidence>
<dbReference type="EnsemblMetazoa" id="CLYHEMT010949.1">
    <property type="protein sequence ID" value="CLYHEMP010949.1"/>
    <property type="gene ID" value="CLYHEMG010949"/>
</dbReference>
<comment type="similarity">
    <text evidence="6">Belongs to the protein kinase superfamily. PAN3 family.</text>
</comment>
<comment type="subunit">
    <text evidence="6">Homodimer. Forms a heterotrimer with a catalytic subunit PAN2 to form the poly(A)-nuclease (PAN) deadenylation complex. Interacts (via PAM-2 motif) with poly(A)-binding protein (via PABC domain), conferring substrate specificity of the enzyme complex.</text>
</comment>
<name>A0A7M5V787_9CNID</name>
<feature type="region of interest" description="Knob domain" evidence="6">
    <location>
        <begin position="494"/>
        <end position="590"/>
    </location>
</feature>
<keyword evidence="10" id="KW-1185">Reference proteome</keyword>
<dbReference type="GO" id="GO:0005524">
    <property type="term" value="F:ATP binding"/>
    <property type="evidence" value="ECO:0007669"/>
    <property type="project" value="UniProtKB-UniRule"/>
</dbReference>
<feature type="region of interest" description="Disordered" evidence="7">
    <location>
        <begin position="107"/>
        <end position="130"/>
    </location>
</feature>
<feature type="compositionally biased region" description="Pro residues" evidence="7">
    <location>
        <begin position="34"/>
        <end position="49"/>
    </location>
</feature>
<dbReference type="Gene3D" id="1.10.287.3700">
    <property type="match status" value="1"/>
</dbReference>
<evidence type="ECO:0000256" key="5">
    <source>
        <dbReference type="ARBA" id="ARBA00023054"/>
    </source>
</evidence>
<dbReference type="AlphaFoldDB" id="A0A7M5V787"/>
<reference evidence="9" key="1">
    <citation type="submission" date="2021-01" db="UniProtKB">
        <authorList>
            <consortium name="EnsemblMetazoa"/>
        </authorList>
    </citation>
    <scope>IDENTIFICATION</scope>
</reference>
<keyword evidence="4 6" id="KW-0067">ATP-binding</keyword>
<keyword evidence="1 6" id="KW-0963">Cytoplasm</keyword>
<dbReference type="SUPFAM" id="SSF56112">
    <property type="entry name" value="Protein kinase-like (PK-like)"/>
    <property type="match status" value="1"/>
</dbReference>
<dbReference type="GO" id="GO:0031251">
    <property type="term" value="C:PAN complex"/>
    <property type="evidence" value="ECO:0007669"/>
    <property type="project" value="UniProtKB-UniRule"/>
</dbReference>
<protein>
    <recommendedName>
        <fullName evidence="6">PAN2-PAN3 deadenylation complex subunit PAN3</fullName>
    </recommendedName>
    <alternativeName>
        <fullName evidence="6">PAB1P-dependent poly(A)-specific ribonuclease</fullName>
    </alternativeName>
    <alternativeName>
        <fullName evidence="6">Poly(A)-nuclease deadenylation complex subunit 3</fullName>
        <shortName evidence="6">PAN deadenylation complex subunit 3</shortName>
    </alternativeName>
</protein>
<proteinExistence type="inferred from homology"/>
<gene>
    <name evidence="6" type="primary">PAN3</name>
</gene>
<dbReference type="InterPro" id="IPR030844">
    <property type="entry name" value="PAN3"/>
</dbReference>
<comment type="caution">
    <text evidence="6">Lacks conserved residue(s) required for the propagation of feature annotation.</text>
</comment>
<keyword evidence="3 6" id="KW-0547">Nucleotide-binding</keyword>
<accession>A0A7M5V787</accession>
<dbReference type="GO" id="GO:0008143">
    <property type="term" value="F:poly(A) binding"/>
    <property type="evidence" value="ECO:0007669"/>
    <property type="project" value="TreeGrafter"/>
</dbReference>
<evidence type="ECO:0000256" key="1">
    <source>
        <dbReference type="ARBA" id="ARBA00022490"/>
    </source>
</evidence>
<feature type="binding site" evidence="6">
    <location>
        <begin position="349"/>
        <end position="350"/>
    </location>
    <ligand>
        <name>ATP</name>
        <dbReference type="ChEBI" id="CHEBI:30616"/>
    </ligand>
</feature>
<dbReference type="GO" id="GO:0010606">
    <property type="term" value="P:positive regulation of cytoplasmic mRNA processing body assembly"/>
    <property type="evidence" value="ECO:0007669"/>
    <property type="project" value="UniProtKB-UniRule"/>
</dbReference>
<evidence type="ECO:0000256" key="2">
    <source>
        <dbReference type="ARBA" id="ARBA00022664"/>
    </source>
</evidence>
<dbReference type="PANTHER" id="PTHR12272:SF11">
    <property type="entry name" value="PAN2-PAN3 DEADENYLATION COMPLEX SUBUNIT PAN3"/>
    <property type="match status" value="1"/>
</dbReference>
<comment type="function">
    <text evidence="6">Regulatory subunit of the poly(A)-nuclease (PAN) deadenylation complex, one of two cytoplasmic mRNA deadenylases involved in general and miRNA-mediated mRNA turnover. PAN specifically shortens poly(A) tails of RNA and the activity is stimulated by poly(A)-binding protein (PABP). PAN deadenylation is followed by rapid degradation of the shortened mRNA tails by the CCR4-NOT complex. Deadenylated mRNAs are then degraded by two alternative mechanisms, namely exosome-mediated 3'-5' exonucleolytic degradation, or deadenlyation-dependent mRNA decaping and subsequent 5'-3' exonucleolytic degradation by XRN1. PAN3 acts as a positive regulator for PAN activity, recruiting the catalytic subunit PAN2 to mRNA via its interaction with RNA and PABP, and to miRNA targets via its interaction with GW182 family proteins.</text>
</comment>
<feature type="domain" description="Pan3 C-terminal knob" evidence="8">
    <location>
        <begin position="446"/>
        <end position="583"/>
    </location>
</feature>
<organism evidence="9 10">
    <name type="scientific">Clytia hemisphaerica</name>
    <dbReference type="NCBI Taxonomy" id="252671"/>
    <lineage>
        <taxon>Eukaryota</taxon>
        <taxon>Metazoa</taxon>
        <taxon>Cnidaria</taxon>
        <taxon>Hydrozoa</taxon>
        <taxon>Hydroidolina</taxon>
        <taxon>Leptothecata</taxon>
        <taxon>Obeliida</taxon>
        <taxon>Clytiidae</taxon>
        <taxon>Clytia</taxon>
    </lineage>
</organism>
<evidence type="ECO:0000256" key="4">
    <source>
        <dbReference type="ARBA" id="ARBA00022840"/>
    </source>
</evidence>
<evidence type="ECO:0000313" key="9">
    <source>
        <dbReference type="EnsemblMetazoa" id="CLYHEMP010949.1"/>
    </source>
</evidence>
<dbReference type="InterPro" id="IPR041332">
    <property type="entry name" value="Pan3_CK"/>
</dbReference>
<dbReference type="Proteomes" id="UP000594262">
    <property type="component" value="Unplaced"/>
</dbReference>
<dbReference type="Gene3D" id="1.20.5.5160">
    <property type="match status" value="1"/>
</dbReference>
<evidence type="ECO:0000256" key="3">
    <source>
        <dbReference type="ARBA" id="ARBA00022741"/>
    </source>
</evidence>
<evidence type="ECO:0000256" key="7">
    <source>
        <dbReference type="SAM" id="MobiDB-lite"/>
    </source>
</evidence>
<comment type="domain">
    <text evidence="6">The pseudokinase domain, the coiled-coil (CC), and C-terminal knob domain (CK) form a structural unit (PKC) that forms an extensive high-affinity interaction surface for PAN2.</text>
</comment>
<feature type="binding site" evidence="6">
    <location>
        <position position="218"/>
    </location>
    <ligand>
        <name>ATP</name>
        <dbReference type="ChEBI" id="CHEBI:30616"/>
    </ligand>
</feature>
<comment type="subcellular location">
    <subcellularLocation>
        <location evidence="6">Cytoplasm</location>
        <location evidence="6">P-body</location>
    </subcellularLocation>
</comment>
<evidence type="ECO:0000313" key="10">
    <source>
        <dbReference type="Proteomes" id="UP000594262"/>
    </source>
</evidence>
<dbReference type="GO" id="GO:0000289">
    <property type="term" value="P:nuclear-transcribed mRNA poly(A) tail shortening"/>
    <property type="evidence" value="ECO:0007669"/>
    <property type="project" value="UniProtKB-UniRule"/>
</dbReference>
<dbReference type="GO" id="GO:0000932">
    <property type="term" value="C:P-body"/>
    <property type="evidence" value="ECO:0007669"/>
    <property type="project" value="UniProtKB-SubCell"/>
</dbReference>
<dbReference type="Gene3D" id="1.10.510.10">
    <property type="entry name" value="Transferase(Phosphotransferase) domain 1"/>
    <property type="match status" value="1"/>
</dbReference>
<keyword evidence="2 6" id="KW-0507">mRNA processing</keyword>